<sequence length="115" mass="12465">MGVYATPQAQAEGERLRGAKLGNVLNVSIGPMCCIVIFVAAEGGNAIFSYNFRTTASSQSSQQLKFTTSDSCDRIKDEFQFLQAQYHSSAGADRDEEIQQEGFVCCILPEGSHSC</sequence>
<dbReference type="EMBL" id="JAFBMS010000024">
    <property type="protein sequence ID" value="KAG9343239.1"/>
    <property type="molecule type" value="Genomic_DNA"/>
</dbReference>
<dbReference type="InterPro" id="IPR005617">
    <property type="entry name" value="Groucho/TLE_N"/>
</dbReference>
<evidence type="ECO:0000259" key="1">
    <source>
        <dbReference type="Pfam" id="PF03920"/>
    </source>
</evidence>
<dbReference type="AlphaFoldDB" id="A0A8T2NSQ7"/>
<accession>A0A8T2NSQ7</accession>
<reference evidence="2" key="1">
    <citation type="thesis" date="2021" institute="BYU ScholarsArchive" country="Provo, UT, USA">
        <title>Applications of and Algorithms for Genome Assembly and Genomic Analyses with an Emphasis on Marine Teleosts.</title>
        <authorList>
            <person name="Pickett B.D."/>
        </authorList>
    </citation>
    <scope>NUCLEOTIDE SEQUENCE</scope>
    <source>
        <strain evidence="2">HI-2016</strain>
    </source>
</reference>
<dbReference type="OrthoDB" id="8949191at2759"/>
<evidence type="ECO:0000313" key="2">
    <source>
        <dbReference type="EMBL" id="KAG9343239.1"/>
    </source>
</evidence>
<dbReference type="Pfam" id="PF03920">
    <property type="entry name" value="TLE_N"/>
    <property type="match status" value="1"/>
</dbReference>
<dbReference type="Proteomes" id="UP000824540">
    <property type="component" value="Unassembled WGS sequence"/>
</dbReference>
<comment type="caution">
    <text evidence="2">The sequence shown here is derived from an EMBL/GenBank/DDBJ whole genome shotgun (WGS) entry which is preliminary data.</text>
</comment>
<organism evidence="2 3">
    <name type="scientific">Albula glossodonta</name>
    <name type="common">roundjaw bonefish</name>
    <dbReference type="NCBI Taxonomy" id="121402"/>
    <lineage>
        <taxon>Eukaryota</taxon>
        <taxon>Metazoa</taxon>
        <taxon>Chordata</taxon>
        <taxon>Craniata</taxon>
        <taxon>Vertebrata</taxon>
        <taxon>Euteleostomi</taxon>
        <taxon>Actinopterygii</taxon>
        <taxon>Neopterygii</taxon>
        <taxon>Teleostei</taxon>
        <taxon>Albuliformes</taxon>
        <taxon>Albulidae</taxon>
        <taxon>Albula</taxon>
    </lineage>
</organism>
<protein>
    <recommendedName>
        <fullName evidence="1">Groucho/TLE N-terminal Q-rich domain-containing protein</fullName>
    </recommendedName>
</protein>
<name>A0A8T2NSQ7_9TELE</name>
<proteinExistence type="predicted"/>
<feature type="domain" description="Groucho/TLE N-terminal Q-rich" evidence="1">
    <location>
        <begin position="64"/>
        <end position="88"/>
    </location>
</feature>
<keyword evidence="3" id="KW-1185">Reference proteome</keyword>
<gene>
    <name evidence="2" type="ORF">JZ751_014218</name>
</gene>
<evidence type="ECO:0000313" key="3">
    <source>
        <dbReference type="Proteomes" id="UP000824540"/>
    </source>
</evidence>